<feature type="compositionally biased region" description="Polar residues" evidence="1">
    <location>
        <begin position="199"/>
        <end position="210"/>
    </location>
</feature>
<protein>
    <submittedName>
        <fullName evidence="2">Uncharacterized protein</fullName>
    </submittedName>
</protein>
<feature type="region of interest" description="Disordered" evidence="1">
    <location>
        <begin position="199"/>
        <end position="225"/>
    </location>
</feature>
<keyword evidence="3" id="KW-1185">Reference proteome</keyword>
<feature type="region of interest" description="Disordered" evidence="1">
    <location>
        <begin position="1"/>
        <end position="41"/>
    </location>
</feature>
<evidence type="ECO:0000313" key="3">
    <source>
        <dbReference type="Proteomes" id="UP001176941"/>
    </source>
</evidence>
<dbReference type="Proteomes" id="UP001176941">
    <property type="component" value="Chromosome 34"/>
</dbReference>
<organism evidence="2 3">
    <name type="scientific">Rangifer tarandus platyrhynchus</name>
    <name type="common">Svalbard reindeer</name>
    <dbReference type="NCBI Taxonomy" id="3082113"/>
    <lineage>
        <taxon>Eukaryota</taxon>
        <taxon>Metazoa</taxon>
        <taxon>Chordata</taxon>
        <taxon>Craniata</taxon>
        <taxon>Vertebrata</taxon>
        <taxon>Euteleostomi</taxon>
        <taxon>Mammalia</taxon>
        <taxon>Eutheria</taxon>
        <taxon>Laurasiatheria</taxon>
        <taxon>Artiodactyla</taxon>
        <taxon>Ruminantia</taxon>
        <taxon>Pecora</taxon>
        <taxon>Cervidae</taxon>
        <taxon>Odocoileinae</taxon>
        <taxon>Rangifer</taxon>
    </lineage>
</organism>
<gene>
    <name evidence="2" type="ORF">MRATA1EN1_LOCUS22800</name>
</gene>
<name>A0ABN8ZMJ3_RANTA</name>
<feature type="region of interest" description="Disordered" evidence="1">
    <location>
        <begin position="275"/>
        <end position="300"/>
    </location>
</feature>
<sequence>MGSSTSQGTGVPHREDTAGRGSQRLPAERGSGAASRAGDVGPAPLGRLQALVVSASACLHGFSPQPHGLGLQGPKNEKAPHTLPSRLHWNLNPLASLGAGDQRRLEGEDFMNLGADSASAMDSKGPEVHEKPLNTPGLHCVPWAEVRGKNRDVRVPGLMFLELLAPHSRAEGLLLKPSCQDPPWVCTFSPLSRIFQGQNRSDLSQRSSIRTPVRHPGELGVQTQGRVGQKCICPKSVNVEKQSKRKHPVSDPSPPLTLPIPGGRLCGPVSISEEGAPLAAQGPRSSATETRKELSRTSPGDPLLLHITLAASHHVQGLSAPRSGQDLSTHLLAGALSRSSLVHTDV</sequence>
<proteinExistence type="predicted"/>
<feature type="compositionally biased region" description="Low complexity" evidence="1">
    <location>
        <begin position="29"/>
        <end position="38"/>
    </location>
</feature>
<accession>A0ABN8ZMJ3</accession>
<dbReference type="EMBL" id="OX460345">
    <property type="protein sequence ID" value="CAI9173838.1"/>
    <property type="molecule type" value="Genomic_DNA"/>
</dbReference>
<evidence type="ECO:0000313" key="2">
    <source>
        <dbReference type="EMBL" id="CAI9173838.1"/>
    </source>
</evidence>
<reference evidence="2" key="1">
    <citation type="submission" date="2023-04" db="EMBL/GenBank/DDBJ databases">
        <authorList>
            <consortium name="ELIXIR-Norway"/>
        </authorList>
    </citation>
    <scope>NUCLEOTIDE SEQUENCE [LARGE SCALE GENOMIC DNA]</scope>
</reference>
<evidence type="ECO:0000256" key="1">
    <source>
        <dbReference type="SAM" id="MobiDB-lite"/>
    </source>
</evidence>
<feature type="region of interest" description="Disordered" evidence="1">
    <location>
        <begin position="241"/>
        <end position="260"/>
    </location>
</feature>